<dbReference type="InterPro" id="IPR022385">
    <property type="entry name" value="Rhs_assc_core"/>
</dbReference>
<dbReference type="Gene3D" id="2.180.10.10">
    <property type="entry name" value="RHS repeat-associated core"/>
    <property type="match status" value="1"/>
</dbReference>
<dbReference type="Pfam" id="PF25023">
    <property type="entry name" value="TEN_YD-shell"/>
    <property type="match status" value="1"/>
</dbReference>
<name>A0ABR9E7S3_9GAMM</name>
<keyword evidence="1" id="KW-0245">EGF-like domain</keyword>
<dbReference type="PANTHER" id="PTHR11219:SF69">
    <property type="entry name" value="TENEURIN-A"/>
    <property type="match status" value="1"/>
</dbReference>
<dbReference type="NCBIfam" id="TIGR03696">
    <property type="entry name" value="Rhs_assc_core"/>
    <property type="match status" value="1"/>
</dbReference>
<evidence type="ECO:0000259" key="4">
    <source>
        <dbReference type="Pfam" id="PF25023"/>
    </source>
</evidence>
<evidence type="ECO:0000313" key="6">
    <source>
        <dbReference type="Proteomes" id="UP000615755"/>
    </source>
</evidence>
<protein>
    <recommendedName>
        <fullName evidence="4">Teneurin-like YD-shell domain-containing protein</fullName>
    </recommendedName>
</protein>
<dbReference type="InterPro" id="IPR056823">
    <property type="entry name" value="TEN-like_YD-shell"/>
</dbReference>
<gene>
    <name evidence="5" type="ORF">PAUR_a0340</name>
</gene>
<comment type="caution">
    <text evidence="5">The sequence shown here is derived from an EMBL/GenBank/DDBJ whole genome shotgun (WGS) entry which is preliminary data.</text>
</comment>
<sequence>MQALSYDAFGVVLSDSNPGFQPFGFAGGLYDHDTQLVRFGARDYDAATARWTAKDPVGFAGGDTNLYAYVGSDPVNFIDPTGHVAWLVLPAVKSLYGYAEDVAWQMLVEGKSFGCVALFIR</sequence>
<dbReference type="EMBL" id="AQGV01000011">
    <property type="protein sequence ID" value="MBE0367044.1"/>
    <property type="molecule type" value="Genomic_DNA"/>
</dbReference>
<evidence type="ECO:0000256" key="1">
    <source>
        <dbReference type="ARBA" id="ARBA00022536"/>
    </source>
</evidence>
<evidence type="ECO:0000313" key="5">
    <source>
        <dbReference type="EMBL" id="MBE0367044.1"/>
    </source>
</evidence>
<organism evidence="5 6">
    <name type="scientific">Pseudoalteromonas aurantia 208</name>
    <dbReference type="NCBI Taxonomy" id="1314867"/>
    <lineage>
        <taxon>Bacteria</taxon>
        <taxon>Pseudomonadati</taxon>
        <taxon>Pseudomonadota</taxon>
        <taxon>Gammaproteobacteria</taxon>
        <taxon>Alteromonadales</taxon>
        <taxon>Pseudoalteromonadaceae</taxon>
        <taxon>Pseudoalteromonas</taxon>
    </lineage>
</organism>
<dbReference type="Proteomes" id="UP000615755">
    <property type="component" value="Unassembled WGS sequence"/>
</dbReference>
<dbReference type="RefSeq" id="WP_192506509.1">
    <property type="nucleotide sequence ID" value="NZ_AQGV01000011.1"/>
</dbReference>
<feature type="domain" description="Teneurin-like YD-shell" evidence="4">
    <location>
        <begin position="2"/>
        <end position="74"/>
    </location>
</feature>
<accession>A0ABR9E7S3</accession>
<reference evidence="5 6" key="1">
    <citation type="submission" date="2015-03" db="EMBL/GenBank/DDBJ databases">
        <title>Genome sequence of Pseudoalteromonas aurantia.</title>
        <authorList>
            <person name="Xie B.-B."/>
            <person name="Rong J.-C."/>
            <person name="Qin Q.-L."/>
            <person name="Zhang Y.-Z."/>
        </authorList>
    </citation>
    <scope>NUCLEOTIDE SEQUENCE [LARGE SCALE GENOMIC DNA]</scope>
    <source>
        <strain evidence="5 6">208</strain>
    </source>
</reference>
<keyword evidence="2" id="KW-0677">Repeat</keyword>
<keyword evidence="3" id="KW-1015">Disulfide bond</keyword>
<keyword evidence="6" id="KW-1185">Reference proteome</keyword>
<dbReference type="PANTHER" id="PTHR11219">
    <property type="entry name" value="TENEURIN AND N-ACETYLGLUCOSAMINE-1-PHOSPHODIESTER ALPHA-N-ACETYLGLUCOSAMINIDASE"/>
    <property type="match status" value="1"/>
</dbReference>
<dbReference type="InterPro" id="IPR051216">
    <property type="entry name" value="Teneurin"/>
</dbReference>
<evidence type="ECO:0000256" key="2">
    <source>
        <dbReference type="ARBA" id="ARBA00022737"/>
    </source>
</evidence>
<evidence type="ECO:0000256" key="3">
    <source>
        <dbReference type="ARBA" id="ARBA00023157"/>
    </source>
</evidence>
<proteinExistence type="predicted"/>